<feature type="domain" description="Xylose isomerase-like TIM barrel" evidence="1">
    <location>
        <begin position="5"/>
        <end position="248"/>
    </location>
</feature>
<sequence>MRGLFAMAKSLGCAGVELRTDLEGQPFDGHGPTYADDAARQTDLKIFALAEMAAFNRDTAQRLGAATALMDQAVACGARGIALIPDVGDAPVTRAEQRRMLQTALAVLQPELNSRDLIGFIEPLGFANATLRHKDDVVQVLEDMGASACFELIHDTFHHCLAGDGTMYAKRTGMVHVSGVAANVPPAAMTDAHRVLVDADDRLGSIAQLRALAADGYRGPLSLESFAPEIHDLTDPEEALAGSIAFITRQLQADAAGAV</sequence>
<evidence type="ECO:0000259" key="1">
    <source>
        <dbReference type="Pfam" id="PF01261"/>
    </source>
</evidence>
<dbReference type="Pfam" id="PF01261">
    <property type="entry name" value="AP_endonuc_2"/>
    <property type="match status" value="1"/>
</dbReference>
<proteinExistence type="predicted"/>
<dbReference type="EMBL" id="FWFT01000003">
    <property type="protein sequence ID" value="SLN44363.1"/>
    <property type="molecule type" value="Genomic_DNA"/>
</dbReference>
<dbReference type="InterPro" id="IPR013022">
    <property type="entry name" value="Xyl_isomerase-like_TIM-brl"/>
</dbReference>
<dbReference type="InterPro" id="IPR036237">
    <property type="entry name" value="Xyl_isomerase-like_sf"/>
</dbReference>
<gene>
    <name evidence="2" type="ORF">PSJ8397_02297</name>
</gene>
<accession>A0A1Y5SNE8</accession>
<protein>
    <recommendedName>
        <fullName evidence="1">Xylose isomerase-like TIM barrel domain-containing protein</fullName>
    </recommendedName>
</protein>
<organism evidence="2 3">
    <name type="scientific">Pseudooctadecabacter jejudonensis</name>
    <dbReference type="NCBI Taxonomy" id="1391910"/>
    <lineage>
        <taxon>Bacteria</taxon>
        <taxon>Pseudomonadati</taxon>
        <taxon>Pseudomonadota</taxon>
        <taxon>Alphaproteobacteria</taxon>
        <taxon>Rhodobacterales</taxon>
        <taxon>Paracoccaceae</taxon>
        <taxon>Pseudooctadecabacter</taxon>
    </lineage>
</organism>
<name>A0A1Y5SNE8_9RHOB</name>
<dbReference type="SUPFAM" id="SSF51658">
    <property type="entry name" value="Xylose isomerase-like"/>
    <property type="match status" value="1"/>
</dbReference>
<evidence type="ECO:0000313" key="3">
    <source>
        <dbReference type="Proteomes" id="UP000193623"/>
    </source>
</evidence>
<dbReference type="AlphaFoldDB" id="A0A1Y5SNE8"/>
<reference evidence="2 3" key="1">
    <citation type="submission" date="2017-03" db="EMBL/GenBank/DDBJ databases">
        <authorList>
            <person name="Afonso C.L."/>
            <person name="Miller P.J."/>
            <person name="Scott M.A."/>
            <person name="Spackman E."/>
            <person name="Goraichik I."/>
            <person name="Dimitrov K.M."/>
            <person name="Suarez D.L."/>
            <person name="Swayne D.E."/>
        </authorList>
    </citation>
    <scope>NUCLEOTIDE SEQUENCE [LARGE SCALE GENOMIC DNA]</scope>
    <source>
        <strain evidence="2 3">CECT 8397</strain>
    </source>
</reference>
<evidence type="ECO:0000313" key="2">
    <source>
        <dbReference type="EMBL" id="SLN44363.1"/>
    </source>
</evidence>
<dbReference type="Proteomes" id="UP000193623">
    <property type="component" value="Unassembled WGS sequence"/>
</dbReference>
<dbReference type="Gene3D" id="3.20.20.150">
    <property type="entry name" value="Divalent-metal-dependent TIM barrel enzymes"/>
    <property type="match status" value="1"/>
</dbReference>
<keyword evidence="3" id="KW-1185">Reference proteome</keyword>